<dbReference type="SUPFAM" id="SSF57196">
    <property type="entry name" value="EGF/Laminin"/>
    <property type="match status" value="1"/>
</dbReference>
<feature type="disulfide bond" evidence="18">
    <location>
        <begin position="420"/>
        <end position="668"/>
    </location>
</feature>
<organism evidence="25 27">
    <name type="scientific">Actinia tenebrosa</name>
    <name type="common">Australian red waratah sea anemone</name>
    <dbReference type="NCBI Taxonomy" id="6105"/>
    <lineage>
        <taxon>Eukaryota</taxon>
        <taxon>Metazoa</taxon>
        <taxon>Cnidaria</taxon>
        <taxon>Anthozoa</taxon>
        <taxon>Hexacorallia</taxon>
        <taxon>Actiniaria</taxon>
        <taxon>Actiniidae</taxon>
        <taxon>Actinia</taxon>
    </lineage>
</organism>
<feature type="disulfide bond" evidence="18">
    <location>
        <begin position="389"/>
        <end position="400"/>
    </location>
</feature>
<feature type="disulfide bond" evidence="18">
    <location>
        <begin position="599"/>
        <end position="604"/>
    </location>
</feature>
<dbReference type="GO" id="GO:0033627">
    <property type="term" value="P:cell adhesion mediated by integrin"/>
    <property type="evidence" value="ECO:0007669"/>
    <property type="project" value="TreeGrafter"/>
</dbReference>
<feature type="disulfide bond" evidence="18">
    <location>
        <begin position="633"/>
        <end position="700"/>
    </location>
</feature>
<feature type="domain" description="Integrin beta subunit tail" evidence="24">
    <location>
        <begin position="627"/>
        <end position="705"/>
    </location>
</feature>
<dbReference type="SMART" id="SM00187">
    <property type="entry name" value="INB"/>
    <property type="match status" value="1"/>
</dbReference>
<feature type="disulfide bond" evidence="18">
    <location>
        <begin position="522"/>
        <end position="537"/>
    </location>
</feature>
<evidence type="ECO:0000256" key="11">
    <source>
        <dbReference type="ARBA" id="ARBA00022842"/>
    </source>
</evidence>
<dbReference type="InterPro" id="IPR002369">
    <property type="entry name" value="Integrin_bsu_VWA"/>
</dbReference>
<feature type="disulfide bond" evidence="18">
    <location>
        <begin position="601"/>
        <end position="648"/>
    </location>
</feature>
<feature type="disulfide bond" evidence="18">
    <location>
        <begin position="627"/>
        <end position="636"/>
    </location>
</feature>
<evidence type="ECO:0000256" key="15">
    <source>
        <dbReference type="ARBA" id="ARBA00023136"/>
    </source>
</evidence>
<evidence type="ECO:0000259" key="24">
    <source>
        <dbReference type="SMART" id="SM01242"/>
    </source>
</evidence>
<dbReference type="GO" id="GO:0046872">
    <property type="term" value="F:metal ion binding"/>
    <property type="evidence" value="ECO:0007669"/>
    <property type="project" value="UniProtKB-KW"/>
</dbReference>
<dbReference type="GO" id="GO:0007160">
    <property type="term" value="P:cell-matrix adhesion"/>
    <property type="evidence" value="ECO:0007669"/>
    <property type="project" value="TreeGrafter"/>
</dbReference>
<dbReference type="InterPro" id="IPR057243">
    <property type="entry name" value="Integrin_I-EGF_CS"/>
</dbReference>
<evidence type="ECO:0000256" key="14">
    <source>
        <dbReference type="ARBA" id="ARBA00023037"/>
    </source>
</evidence>
<dbReference type="SMART" id="SM01242">
    <property type="entry name" value="Integrin_B_tail"/>
    <property type="match status" value="1"/>
</dbReference>
<keyword evidence="5" id="KW-0597">Phosphoprotein</keyword>
<evidence type="ECO:0000256" key="17">
    <source>
        <dbReference type="ARBA" id="ARBA00023180"/>
    </source>
</evidence>
<feature type="disulfide bond" evidence="18">
    <location>
        <begin position="29"/>
        <end position="39"/>
    </location>
</feature>
<dbReference type="Pfam" id="PF18372">
    <property type="entry name" value="I-EGF_1"/>
    <property type="match status" value="1"/>
</dbReference>
<dbReference type="InterPro" id="IPR057073">
    <property type="entry name" value="EGF_integrin_2"/>
</dbReference>
<evidence type="ECO:0000256" key="21">
    <source>
        <dbReference type="SAM" id="SignalP"/>
    </source>
</evidence>
<dbReference type="Pfam" id="PF23105">
    <property type="entry name" value="EGF_integrin"/>
    <property type="match status" value="1"/>
</dbReference>
<dbReference type="FunFam" id="3.40.50.410:FF:000002">
    <property type="entry name" value="Integrin beta"/>
    <property type="match status" value="1"/>
</dbReference>
<evidence type="ECO:0000256" key="13">
    <source>
        <dbReference type="ARBA" id="ARBA00022989"/>
    </source>
</evidence>
<feature type="disulfide bond" evidence="18">
    <location>
        <begin position="475"/>
        <end position="484"/>
    </location>
</feature>
<dbReference type="PROSITE" id="PS00243">
    <property type="entry name" value="I_EGF_1"/>
    <property type="match status" value="2"/>
</dbReference>
<accession>A0A6P8IZR4</accession>
<dbReference type="GO" id="GO:0005178">
    <property type="term" value="F:integrin binding"/>
    <property type="evidence" value="ECO:0007669"/>
    <property type="project" value="TreeGrafter"/>
</dbReference>
<feature type="disulfide bond" evidence="18">
    <location>
        <begin position="517"/>
        <end position="553"/>
    </location>
</feature>
<keyword evidence="9" id="KW-0677">Repeat</keyword>
<dbReference type="SUPFAM" id="SSF69687">
    <property type="entry name" value="Integrin beta tail domain"/>
    <property type="match status" value="1"/>
</dbReference>
<dbReference type="SMART" id="SM01241">
    <property type="entry name" value="Integrin_b_cyt"/>
    <property type="match status" value="1"/>
</dbReference>
<reference evidence="26 27" key="1">
    <citation type="submission" date="2025-04" db="UniProtKB">
        <authorList>
            <consortium name="RefSeq"/>
        </authorList>
    </citation>
    <scope>IDENTIFICATION</scope>
    <source>
        <tissue evidence="26 27">Tentacle</tissue>
    </source>
</reference>
<evidence type="ECO:0000256" key="18">
    <source>
        <dbReference type="PIRSR" id="PIRSR002512-1"/>
    </source>
</evidence>
<feature type="disulfide bond" evidence="18">
    <location>
        <begin position="445"/>
        <end position="449"/>
    </location>
</feature>
<keyword evidence="15 20" id="KW-0472">Membrane</keyword>
<keyword evidence="12 19" id="KW-0130">Cell adhesion</keyword>
<protein>
    <recommendedName>
        <fullName evidence="19">Integrin beta</fullName>
    </recommendedName>
</protein>
<dbReference type="AlphaFoldDB" id="A0A6P8IZR4"/>
<dbReference type="Gene3D" id="4.10.1240.30">
    <property type="match status" value="1"/>
</dbReference>
<keyword evidence="11" id="KW-0460">Magnesium</keyword>
<evidence type="ECO:0000313" key="25">
    <source>
        <dbReference type="Proteomes" id="UP000515163"/>
    </source>
</evidence>
<feature type="domain" description="Integrin beta subunit VWA" evidence="22">
    <location>
        <begin position="28"/>
        <end position="447"/>
    </location>
</feature>
<keyword evidence="7" id="KW-0479">Metal-binding</keyword>
<dbReference type="InterPro" id="IPR014836">
    <property type="entry name" value="Integrin_bsu_cyt_dom"/>
</dbReference>
<dbReference type="OrthoDB" id="5955754at2759"/>
<feature type="disulfide bond" evidence="18">
    <location>
        <begin position="244"/>
        <end position="287"/>
    </location>
</feature>
<dbReference type="RefSeq" id="XP_031572666.1">
    <property type="nucleotide sequence ID" value="XM_031716806.1"/>
</dbReference>
<evidence type="ECO:0000256" key="8">
    <source>
        <dbReference type="ARBA" id="ARBA00022729"/>
    </source>
</evidence>
<feature type="domain" description="Integrin beta subunit cytoplasmic" evidence="23">
    <location>
        <begin position="729"/>
        <end position="775"/>
    </location>
</feature>
<evidence type="ECO:0000256" key="10">
    <source>
        <dbReference type="ARBA" id="ARBA00022837"/>
    </source>
</evidence>
<dbReference type="Pfam" id="PF08725">
    <property type="entry name" value="Integrin_b_cyt"/>
    <property type="match status" value="1"/>
</dbReference>
<dbReference type="SUPFAM" id="SSF69179">
    <property type="entry name" value="Integrin domains"/>
    <property type="match status" value="1"/>
</dbReference>
<comment type="subcellular location">
    <subcellularLocation>
        <location evidence="1 19">Cell membrane</location>
        <topology evidence="1 19">Single-pass type I membrane protein</topology>
    </subcellularLocation>
</comment>
<dbReference type="InterPro" id="IPR032695">
    <property type="entry name" value="Integrin_dom_sf"/>
</dbReference>
<feature type="disulfide bond" evidence="18">
    <location>
        <begin position="539"/>
        <end position="544"/>
    </location>
</feature>
<dbReference type="Pfam" id="PF00362">
    <property type="entry name" value="Integrin_beta"/>
    <property type="match status" value="1"/>
</dbReference>
<feature type="disulfide bond" evidence="18">
    <location>
        <begin position="470"/>
        <end position="507"/>
    </location>
</feature>
<dbReference type="InterPro" id="IPR036465">
    <property type="entry name" value="vWFA_dom_sf"/>
</dbReference>
<feature type="disulfide bond" evidence="18">
    <location>
        <begin position="606"/>
        <end position="617"/>
    </location>
</feature>
<dbReference type="Gene3D" id="2.60.40.1510">
    <property type="entry name" value="ntegrin, alpha v. Chain A, domain 3"/>
    <property type="match status" value="1"/>
</dbReference>
<evidence type="ECO:0000259" key="23">
    <source>
        <dbReference type="SMART" id="SM01241"/>
    </source>
</evidence>
<feature type="disulfide bond" evidence="18">
    <location>
        <begin position="568"/>
        <end position="577"/>
    </location>
</feature>
<feature type="chain" id="PRO_5044653265" description="Integrin beta" evidence="21">
    <location>
        <begin position="21"/>
        <end position="775"/>
    </location>
</feature>
<feature type="disulfide bond" evidence="18">
    <location>
        <begin position="561"/>
        <end position="566"/>
    </location>
</feature>
<keyword evidence="8 21" id="KW-0732">Signal</keyword>
<dbReference type="GeneID" id="116306714"/>
<keyword evidence="13 20" id="KW-1133">Transmembrane helix</keyword>
<keyword evidence="16 18" id="KW-1015">Disulfide bond</keyword>
<evidence type="ECO:0000256" key="7">
    <source>
        <dbReference type="ARBA" id="ARBA00022723"/>
    </source>
</evidence>
<evidence type="ECO:0000256" key="20">
    <source>
        <dbReference type="SAM" id="Phobius"/>
    </source>
</evidence>
<feature type="signal peptide" evidence="21">
    <location>
        <begin position="1"/>
        <end position="20"/>
    </location>
</feature>
<dbReference type="PROSITE" id="PS52047">
    <property type="entry name" value="I_EGF_2"/>
    <property type="match status" value="1"/>
</dbReference>
<dbReference type="GO" id="GO:0098609">
    <property type="term" value="P:cell-cell adhesion"/>
    <property type="evidence" value="ECO:0007669"/>
    <property type="project" value="TreeGrafter"/>
</dbReference>
<evidence type="ECO:0000256" key="16">
    <source>
        <dbReference type="ARBA" id="ARBA00023157"/>
    </source>
</evidence>
<evidence type="ECO:0000256" key="6">
    <source>
        <dbReference type="ARBA" id="ARBA00022692"/>
    </source>
</evidence>
<dbReference type="KEGG" id="aten:116306714"/>
<dbReference type="PIRSF" id="PIRSF002512">
    <property type="entry name" value="Integrin_B"/>
    <property type="match status" value="1"/>
</dbReference>
<evidence type="ECO:0000256" key="4">
    <source>
        <dbReference type="ARBA" id="ARBA00022536"/>
    </source>
</evidence>
<evidence type="ECO:0000256" key="9">
    <source>
        <dbReference type="ARBA" id="ARBA00022737"/>
    </source>
</evidence>
<evidence type="ECO:0000256" key="19">
    <source>
        <dbReference type="RuleBase" id="RU000633"/>
    </source>
</evidence>
<evidence type="ECO:0000256" key="1">
    <source>
        <dbReference type="ARBA" id="ARBA00004251"/>
    </source>
</evidence>
<evidence type="ECO:0000256" key="3">
    <source>
        <dbReference type="ARBA" id="ARBA00022475"/>
    </source>
</evidence>
<feature type="disulfide bond" evidence="18">
    <location>
        <begin position="486"/>
        <end position="497"/>
    </location>
</feature>
<feature type="disulfide bond" evidence="18">
    <location>
        <begin position="32"/>
        <end position="68"/>
    </location>
</feature>
<dbReference type="GO" id="GO:0008305">
    <property type="term" value="C:integrin complex"/>
    <property type="evidence" value="ECO:0007669"/>
    <property type="project" value="TreeGrafter"/>
</dbReference>
<gene>
    <name evidence="26 27" type="primary">LOC116306714</name>
</gene>
<dbReference type="FunFam" id="2.10.25.10:FF:000036">
    <property type="entry name" value="Integrin beta"/>
    <property type="match status" value="1"/>
</dbReference>
<proteinExistence type="inferred from homology"/>
<dbReference type="Gene3D" id="3.40.50.410">
    <property type="entry name" value="von Willebrand factor, type A domain"/>
    <property type="match status" value="1"/>
</dbReference>
<dbReference type="GO" id="GO:0005925">
    <property type="term" value="C:focal adhesion"/>
    <property type="evidence" value="ECO:0007669"/>
    <property type="project" value="TreeGrafter"/>
</dbReference>
<feature type="disulfide bond" evidence="18">
    <location>
        <begin position="563"/>
        <end position="593"/>
    </location>
</feature>
<dbReference type="PRINTS" id="PR01186">
    <property type="entry name" value="INTEGRINB"/>
</dbReference>
<keyword evidence="25" id="KW-1185">Reference proteome</keyword>
<sequence length="775" mass="85924">MAMTLLVALLLMFFVEKGLAAECVVSETCGECIRESSECVWCEDLKYFHKEQPARRCDTLENHQMHKCKNIKNPKSGFTANEDKKFDSITNFTPQNLTLRLRKGQPAKFNVSMRTPKNFPVDLYYLMDISGSMLQDMKRITTLGSKIAREMSKITSRFRLGLGTFVDKPLAPFIDTHPALLIHPHQLSDGSLDQTSVPAFGFRNVLPLDLNTSKFEAKVAEQNISGNVDNPEGGMDAFLQVIVCHTDIGWVRKQAARRLVVFTTDAKYHIAGDGLLGGVVVPNDGNCHITNGQYDASTTQDYPSLGLVREKLLENQVVPIFAITKSQKAIYDDVKSFFGEDSFSVAEELNTDGSNIVTLIREAYEKIAKTQTISDNSTEEVTVQYRAICPDGVYENRKVCNNVKIGEVVTFEVSVTSQKCSEDMPDKIHLRTAFGEVDIGLEYICDCECEHRDNKVFKSDHCSSHGTLMCGLCDCDEGWKGRLCSCIAGTEYDQSLCPENNATGQICSGRLRGECFCGECQCKESKTPGEKIYGKNCECSNIDCPRDKDELLCGGPDQGKCDCSKCHCFGNWTGPACDCTKEIDGCLENGVLCSNRGWCECGKCVCNSSLPYIGTYCDDCPSCSGRCAANKACVQCRAFGVGCEGLACDESIKLIIVDEIKPHMGEPCSFKDEDDCTFHFAYQASSDYKLVIYVQRERVCPGEIEAIVVILAVIGAILAIGLALLLIWRLLATIQDRREFAKFQKEKQNAKWDTGENPIFKQATTTFQNPTYGKT</sequence>
<dbReference type="Gene3D" id="1.20.5.100">
    <property type="entry name" value="Cytochrome c1, transmembrane anchor, C-terminal"/>
    <property type="match status" value="1"/>
</dbReference>
<evidence type="ECO:0000256" key="12">
    <source>
        <dbReference type="ARBA" id="ARBA00022889"/>
    </source>
</evidence>
<dbReference type="SUPFAM" id="SSF103575">
    <property type="entry name" value="Plexin repeat"/>
    <property type="match status" value="1"/>
</dbReference>
<dbReference type="PANTHER" id="PTHR10082">
    <property type="entry name" value="INTEGRIN BETA SUBUNIT"/>
    <property type="match status" value="1"/>
</dbReference>
<dbReference type="GO" id="GO:0009986">
    <property type="term" value="C:cell surface"/>
    <property type="evidence" value="ECO:0007669"/>
    <property type="project" value="TreeGrafter"/>
</dbReference>
<dbReference type="RefSeq" id="XP_031572667.1">
    <property type="nucleotide sequence ID" value="XM_031716807.1"/>
</dbReference>
<dbReference type="PANTHER" id="PTHR10082:SF60">
    <property type="entry name" value="INTEGRIN BETA-PS"/>
    <property type="match status" value="1"/>
</dbReference>
<keyword evidence="4" id="KW-0245">EGF-like domain</keyword>
<evidence type="ECO:0000313" key="27">
    <source>
        <dbReference type="RefSeq" id="XP_031572667.1"/>
    </source>
</evidence>
<keyword evidence="17" id="KW-0325">Glycoprotein</keyword>
<name>A0A6P8IZR4_ACTTE</name>
<comment type="similarity">
    <text evidence="2 19">Belongs to the integrin beta chain family.</text>
</comment>
<dbReference type="Proteomes" id="UP000515163">
    <property type="component" value="Unplaced"/>
</dbReference>
<dbReference type="InterPro" id="IPR040622">
    <property type="entry name" value="EGF_integrin_1"/>
</dbReference>
<evidence type="ECO:0000259" key="22">
    <source>
        <dbReference type="SMART" id="SM00187"/>
    </source>
</evidence>
<keyword evidence="10" id="KW-0106">Calcium</keyword>
<keyword evidence="14 19" id="KW-0401">Integrin</keyword>
<dbReference type="InterPro" id="IPR015812">
    <property type="entry name" value="Integrin_bsu"/>
</dbReference>
<feature type="disulfide bond" evidence="18">
    <location>
        <begin position="42"/>
        <end position="57"/>
    </location>
</feature>
<dbReference type="InterPro" id="IPR012896">
    <property type="entry name" value="Integrin_bsu_tail"/>
</dbReference>
<dbReference type="FunFam" id="1.20.5.100:FF:000002">
    <property type="entry name" value="Integrin beta"/>
    <property type="match status" value="1"/>
</dbReference>
<dbReference type="InterPro" id="IPR036349">
    <property type="entry name" value="Integrin_bsu_tail_dom_sf"/>
</dbReference>
<dbReference type="GO" id="GO:0016477">
    <property type="term" value="P:cell migration"/>
    <property type="evidence" value="ECO:0007669"/>
    <property type="project" value="TreeGrafter"/>
</dbReference>
<evidence type="ECO:0000256" key="2">
    <source>
        <dbReference type="ARBA" id="ARBA00007449"/>
    </source>
</evidence>
<feature type="transmembrane region" description="Helical" evidence="20">
    <location>
        <begin position="706"/>
        <end position="728"/>
    </location>
</feature>
<keyword evidence="6 19" id="KW-0812">Transmembrane</keyword>
<dbReference type="Pfam" id="PF07965">
    <property type="entry name" value="Integrin_B_tail"/>
    <property type="match status" value="1"/>
</dbReference>
<dbReference type="GO" id="GO:0007229">
    <property type="term" value="P:integrin-mediated signaling pathway"/>
    <property type="evidence" value="ECO:0007669"/>
    <property type="project" value="UniProtKB-KW"/>
</dbReference>
<dbReference type="SUPFAM" id="SSF53300">
    <property type="entry name" value="vWA-like"/>
    <property type="match status" value="1"/>
</dbReference>
<evidence type="ECO:0000256" key="5">
    <source>
        <dbReference type="ARBA" id="ARBA00022553"/>
    </source>
</evidence>
<dbReference type="Gene3D" id="2.10.25.10">
    <property type="entry name" value="Laminin"/>
    <property type="match status" value="3"/>
</dbReference>
<feature type="disulfide bond" evidence="18">
    <location>
        <begin position="515"/>
        <end position="520"/>
    </location>
</feature>
<evidence type="ECO:0000313" key="26">
    <source>
        <dbReference type="RefSeq" id="XP_031572666.1"/>
    </source>
</evidence>
<keyword evidence="3" id="KW-1003">Cell membrane</keyword>